<dbReference type="PROSITE" id="PS50268">
    <property type="entry name" value="CADHERIN_2"/>
    <property type="match status" value="34"/>
</dbReference>
<evidence type="ECO:0000259" key="13">
    <source>
        <dbReference type="PROSITE" id="PS50026"/>
    </source>
</evidence>
<evidence type="ECO:0000313" key="15">
    <source>
        <dbReference type="Proteomes" id="UP001652621"/>
    </source>
</evidence>
<dbReference type="Pfam" id="PF00028">
    <property type="entry name" value="Cadherin"/>
    <property type="match status" value="32"/>
</dbReference>
<feature type="compositionally biased region" description="Low complexity" evidence="10">
    <location>
        <begin position="1037"/>
        <end position="1046"/>
    </location>
</feature>
<evidence type="ECO:0000256" key="10">
    <source>
        <dbReference type="SAM" id="MobiDB-lite"/>
    </source>
</evidence>
<accession>A0ABM3V431</accession>
<dbReference type="SMART" id="SM00181">
    <property type="entry name" value="EGF"/>
    <property type="match status" value="5"/>
</dbReference>
<dbReference type="CDD" id="cd00054">
    <property type="entry name" value="EGF_CA"/>
    <property type="match status" value="4"/>
</dbReference>
<feature type="disulfide bond" evidence="9">
    <location>
        <begin position="4496"/>
        <end position="4513"/>
    </location>
</feature>
<dbReference type="Pfam" id="PF00008">
    <property type="entry name" value="EGF"/>
    <property type="match status" value="1"/>
</dbReference>
<comment type="caution">
    <text evidence="9">Lacks conserved residue(s) required for the propagation of feature annotation.</text>
</comment>
<feature type="domain" description="Cadherin" evidence="14">
    <location>
        <begin position="1073"/>
        <end position="1172"/>
    </location>
</feature>
<dbReference type="PRINTS" id="PR00205">
    <property type="entry name" value="CADHERIN"/>
</dbReference>
<evidence type="ECO:0000256" key="3">
    <source>
        <dbReference type="ARBA" id="ARBA00022737"/>
    </source>
</evidence>
<dbReference type="SUPFAM" id="SSF57196">
    <property type="entry name" value="EGF/Laminin"/>
    <property type="match status" value="1"/>
</dbReference>
<feature type="region of interest" description="Disordered" evidence="10">
    <location>
        <begin position="5179"/>
        <end position="5205"/>
    </location>
</feature>
<feature type="domain" description="Cadherin" evidence="14">
    <location>
        <begin position="912"/>
        <end position="1019"/>
    </location>
</feature>
<feature type="transmembrane region" description="Helical" evidence="11">
    <location>
        <begin position="5046"/>
        <end position="5069"/>
    </location>
</feature>
<feature type="disulfide bond" evidence="9">
    <location>
        <begin position="4474"/>
        <end position="4483"/>
    </location>
</feature>
<evidence type="ECO:0000256" key="5">
    <source>
        <dbReference type="ARBA" id="ARBA00022989"/>
    </source>
</evidence>
<dbReference type="CDD" id="cd00110">
    <property type="entry name" value="LamG"/>
    <property type="match status" value="2"/>
</dbReference>
<feature type="disulfide bond" evidence="9">
    <location>
        <begin position="4553"/>
        <end position="4562"/>
    </location>
</feature>
<feature type="domain" description="Cadherin" evidence="14">
    <location>
        <begin position="3975"/>
        <end position="4080"/>
    </location>
</feature>
<feature type="domain" description="Cadherin" evidence="14">
    <location>
        <begin position="1509"/>
        <end position="1628"/>
    </location>
</feature>
<feature type="domain" description="EGF-like" evidence="13">
    <location>
        <begin position="4448"/>
        <end position="4484"/>
    </location>
</feature>
<feature type="domain" description="Cadherin" evidence="14">
    <location>
        <begin position="3443"/>
        <end position="3553"/>
    </location>
</feature>
<feature type="domain" description="Cadherin" evidence="14">
    <location>
        <begin position="1301"/>
        <end position="1404"/>
    </location>
</feature>
<dbReference type="Proteomes" id="UP001652621">
    <property type="component" value="Unplaced"/>
</dbReference>
<dbReference type="PROSITE" id="PS00022">
    <property type="entry name" value="EGF_1"/>
    <property type="match status" value="4"/>
</dbReference>
<comment type="subcellular location">
    <subcellularLocation>
        <location evidence="1">Membrane</location>
    </subcellularLocation>
</comment>
<feature type="domain" description="Cadherin" evidence="14">
    <location>
        <begin position="2585"/>
        <end position="2692"/>
    </location>
</feature>
<feature type="domain" description="Cadherin" evidence="14">
    <location>
        <begin position="3342"/>
        <end position="3442"/>
    </location>
</feature>
<feature type="domain" description="EGF-like" evidence="13">
    <location>
        <begin position="4527"/>
        <end position="4563"/>
    </location>
</feature>
<evidence type="ECO:0000259" key="14">
    <source>
        <dbReference type="PROSITE" id="PS50268"/>
    </source>
</evidence>
<feature type="region of interest" description="Disordered" evidence="10">
    <location>
        <begin position="5254"/>
        <end position="5324"/>
    </location>
</feature>
<dbReference type="RefSeq" id="XP_058980537.1">
    <property type="nucleotide sequence ID" value="XM_059124554.1"/>
</dbReference>
<dbReference type="SMART" id="SM00282">
    <property type="entry name" value="LamG"/>
    <property type="match status" value="2"/>
</dbReference>
<evidence type="ECO:0000256" key="11">
    <source>
        <dbReference type="SAM" id="Phobius"/>
    </source>
</evidence>
<dbReference type="InterPro" id="IPR015919">
    <property type="entry name" value="Cadherin-like_sf"/>
</dbReference>
<feature type="domain" description="EGF-like" evidence="13">
    <location>
        <begin position="4487"/>
        <end position="4525"/>
    </location>
</feature>
<feature type="domain" description="Cadherin" evidence="14">
    <location>
        <begin position="700"/>
        <end position="806"/>
    </location>
</feature>
<keyword evidence="4 8" id="KW-0106">Calcium</keyword>
<keyword evidence="2 11" id="KW-0812">Transmembrane</keyword>
<feature type="domain" description="Cadherin" evidence="14">
    <location>
        <begin position="3554"/>
        <end position="3659"/>
    </location>
</feature>
<feature type="compositionally biased region" description="Polar residues" evidence="10">
    <location>
        <begin position="5452"/>
        <end position="5488"/>
    </location>
</feature>
<dbReference type="PANTHER" id="PTHR24026">
    <property type="entry name" value="FAT ATYPICAL CADHERIN-RELATED"/>
    <property type="match status" value="1"/>
</dbReference>
<keyword evidence="7 9" id="KW-1015">Disulfide bond</keyword>
<feature type="domain" description="Cadherin" evidence="14">
    <location>
        <begin position="3239"/>
        <end position="3342"/>
    </location>
</feature>
<feature type="domain" description="Cadherin" evidence="14">
    <location>
        <begin position="2065"/>
        <end position="2186"/>
    </location>
</feature>
<dbReference type="SUPFAM" id="SSF49899">
    <property type="entry name" value="Concanavalin A-like lectins/glucanases"/>
    <property type="match status" value="2"/>
</dbReference>
<feature type="domain" description="Cadherin" evidence="14">
    <location>
        <begin position="3133"/>
        <end position="3238"/>
    </location>
</feature>
<organism evidence="15 16">
    <name type="scientific">Musca domestica</name>
    <name type="common">House fly</name>
    <dbReference type="NCBI Taxonomy" id="7370"/>
    <lineage>
        <taxon>Eukaryota</taxon>
        <taxon>Metazoa</taxon>
        <taxon>Ecdysozoa</taxon>
        <taxon>Arthropoda</taxon>
        <taxon>Hexapoda</taxon>
        <taxon>Insecta</taxon>
        <taxon>Pterygota</taxon>
        <taxon>Neoptera</taxon>
        <taxon>Endopterygota</taxon>
        <taxon>Diptera</taxon>
        <taxon>Brachycera</taxon>
        <taxon>Muscomorpha</taxon>
        <taxon>Muscoidea</taxon>
        <taxon>Muscidae</taxon>
        <taxon>Musca</taxon>
    </lineage>
</organism>
<dbReference type="SUPFAM" id="SSF49313">
    <property type="entry name" value="Cadherin-like"/>
    <property type="match status" value="34"/>
</dbReference>
<dbReference type="InterPro" id="IPR002126">
    <property type="entry name" value="Cadherin-like_dom"/>
</dbReference>
<keyword evidence="6 11" id="KW-0472">Membrane</keyword>
<dbReference type="Gene3D" id="2.60.120.200">
    <property type="match status" value="2"/>
</dbReference>
<feature type="domain" description="Laminin G" evidence="12">
    <location>
        <begin position="4853"/>
        <end position="5029"/>
    </location>
</feature>
<evidence type="ECO:0000259" key="12">
    <source>
        <dbReference type="PROSITE" id="PS50025"/>
    </source>
</evidence>
<dbReference type="PROSITE" id="PS50025">
    <property type="entry name" value="LAM_G_DOMAIN"/>
    <property type="match status" value="2"/>
</dbReference>
<feature type="domain" description="Cadherin" evidence="14">
    <location>
        <begin position="465"/>
        <end position="578"/>
    </location>
</feature>
<evidence type="ECO:0000256" key="8">
    <source>
        <dbReference type="PROSITE-ProRule" id="PRU00043"/>
    </source>
</evidence>
<proteinExistence type="predicted"/>
<evidence type="ECO:0000256" key="6">
    <source>
        <dbReference type="ARBA" id="ARBA00023136"/>
    </source>
</evidence>
<dbReference type="PANTHER" id="PTHR24026:SF137">
    <property type="entry name" value="CADHERIN-RELATED TUMOR SUPPRESSOR"/>
    <property type="match status" value="1"/>
</dbReference>
<dbReference type="CDD" id="cd11304">
    <property type="entry name" value="Cadherin_repeat"/>
    <property type="match status" value="34"/>
</dbReference>
<feature type="compositionally biased region" description="Low complexity" evidence="10">
    <location>
        <begin position="2512"/>
        <end position="2521"/>
    </location>
</feature>
<evidence type="ECO:0000256" key="1">
    <source>
        <dbReference type="ARBA" id="ARBA00004370"/>
    </source>
</evidence>
<keyword evidence="3" id="KW-0677">Repeat</keyword>
<keyword evidence="9" id="KW-0245">EGF-like domain</keyword>
<dbReference type="InterPro" id="IPR020894">
    <property type="entry name" value="Cadherin_CS"/>
</dbReference>
<evidence type="ECO:0000256" key="4">
    <source>
        <dbReference type="ARBA" id="ARBA00022837"/>
    </source>
</evidence>
<feature type="domain" description="Cadherin" evidence="14">
    <location>
        <begin position="1405"/>
        <end position="1508"/>
    </location>
</feature>
<dbReference type="InterPro" id="IPR001791">
    <property type="entry name" value="Laminin_G"/>
</dbReference>
<feature type="domain" description="Cadherin" evidence="14">
    <location>
        <begin position="2817"/>
        <end position="2923"/>
    </location>
</feature>
<gene>
    <name evidence="16" type="primary">LOC101891451</name>
</gene>
<feature type="region of interest" description="Disordered" evidence="10">
    <location>
        <begin position="5345"/>
        <end position="5394"/>
    </location>
</feature>
<feature type="domain" description="Cadherin" evidence="14">
    <location>
        <begin position="3765"/>
        <end position="3868"/>
    </location>
</feature>
<evidence type="ECO:0000256" key="9">
    <source>
        <dbReference type="PROSITE-ProRule" id="PRU00076"/>
    </source>
</evidence>
<dbReference type="GeneID" id="101891451"/>
<dbReference type="SMART" id="SM00112">
    <property type="entry name" value="CA"/>
    <property type="match status" value="34"/>
</dbReference>
<dbReference type="SMART" id="SM00179">
    <property type="entry name" value="EGF_CA"/>
    <property type="match status" value="4"/>
</dbReference>
<dbReference type="Pfam" id="PF00054">
    <property type="entry name" value="Laminin_G_1"/>
    <property type="match status" value="1"/>
</dbReference>
<dbReference type="PROSITE" id="PS01186">
    <property type="entry name" value="EGF_2"/>
    <property type="match status" value="2"/>
</dbReference>
<dbReference type="PROSITE" id="PS50026">
    <property type="entry name" value="EGF_3"/>
    <property type="match status" value="3"/>
</dbReference>
<feature type="region of interest" description="Disordered" evidence="10">
    <location>
        <begin position="1036"/>
        <end position="1057"/>
    </location>
</feature>
<dbReference type="Pfam" id="PF25374">
    <property type="entry name" value="Cadherin_FAT4_N"/>
    <property type="match status" value="1"/>
</dbReference>
<feature type="domain" description="Cadherin" evidence="14">
    <location>
        <begin position="3029"/>
        <end position="3131"/>
    </location>
</feature>
<feature type="compositionally biased region" description="Low complexity" evidence="10">
    <location>
        <begin position="259"/>
        <end position="274"/>
    </location>
</feature>
<sequence>MKVKATTTALTWLLPPKTRMTRMMRMSTSMCRGQVKNLPADDQRQTSEVLHPRRLLPQQLRGQGEKATSTRCNMATTAVQTLSFTGLASSTSPSPPPSEQPEATDVWAMAKSVDDSGEKLGNSMTNQAADFHDTTTQFYNNNDNDDVFTMRRAATTTTHCQTFSPRDLSHDDVAVAATTNDDHSQEVHMPLFVNSLSSLQKAPASRPRGRRSTPLAMENKEELSKDCITNKEGHQRHSHHRNHQRQKEEEHHRHHQPCNHHQPQTRPQRQPLSMLTPLPPSSYILAILLWLTASAIASSASTASNTLTNHHLNQQPSQSISFVQPPQTMLPPKDLYTFLATNPGRHAYTSAFPRRRTADGGGATMGQMQSRAVDTRVQFEVLEGQPKGTVVGFIPTRPDFTYRFNEPPREFTLDQVTGEIKTNMVLDREGMRERYDLVVLSSQPTYPIEVRITVLDINDNAPEFPEPSIAVSFSESAAKGTSCLLDAATDLDLGINSVSKNYSIVDGNIDNKFSLAVTSNPGGDVMYLHLETTGDLDRETRSMYRLNISAVDGGNPPKYGFLQVNVTIIDVNDNPPVFDHSDYIVSLNESVTPGSTVLQVMATDKDLGDNSKITYYLAETETQFTVDPETGVISTTEHLNCPQQTCPTFSKPGGSCPKSCVFTVFARDHGSPRQDGRAYVTVNLLDTNDHDPVIRFQYFPATGSFATVDENALNGSVVAAVSVVDMDEGLNGETSIMITAGNELGHFRLEKTPSFDIVRVNGVLDREEIGKYNLTVVATDKGTPSRTATAYLIIHVNDVNDHEPVFEKSEYTAILSELAPPGSFVASIAATDEDTGVNALIFYDFVSGNNNQWFAIDSATGLITTQSALDREVEGSVELSISARDGGPNPKWAYTQLKVTILDENDEAPQFTQPHINVSLSEATPVHSLIAMLTANDHDQGTNGSVTYTLASVSERRYPEQFQLDTLTGQLTTKKALDRELQANYEILVIARDQGTPPKSSTATVYLHIEDVNDNAPEFYPKMYFHALALPSRQDNAAGTTTTATGSSGGGGGGATAVSSPDLDIVNMLQRPLLKVSATDRDEGDNALITYTLNTGGDGLFVVDAWSGSIMFSSKVIKAATTSTAATSTSTSNRDDILHHFTKPLYKLHITAKDRGERQSEQDAVVEIIMQEKLQTLEFDSYSQTYEFQLSEDNGNDANNNGANGGGGAQLFREVGQVQVKPQQQSASPENLEYSIVFGDPEENFAINKKTGMITTNKAIDREQRNQYQLEVVARRGLAYGKCLVHIGILDVNDNRPIFALDRDDEITLRENAAVGQEVYIARARDRDSGNNSRITYTLTFNPDMLFRIGPSTGVIYLQKPLKAEPGTSLQLELTATDHGRPPLANKHTITIIITDVNDHTPVFDSTSYETSLLESTRVNERFFSVKAHDRDLELNSRLSYEIIEGNLAQKFGIFPDGYLFVRSPLDREEKDYYALTVKCHDAGEPQRTAEVPVIIHVIDENDNAPQFSNSSFTFSLPENEPADAFVGKLTATDKDIGRNAELIFTLASPIKEFTIDSRNGFIKALQPFDREELIQRMPSSAIGGQLAGYQNFILLEAIVADNGTPRLKDKVKIKIIITDVNDNAPEFVRAPYRVQISEGSLVGTQIMRVYTNDLDEGLNGDVYYSIVKGNQEGRFTIDDATGQLSLARKLDREYQDEYQLLVMAKDAAIEGQQLNSTTTVTIEVLDENDEAPKFVDTLKEIIVLETSLVGTELMRFKALDSDLGINSQISFSLTAGNRKDTFHIDSYSGILYLHKPLDYEETTVYHLNITASDGGSPRLSSTIIFTVNVQDENDNPPSFPNTAIVRQIKEGIDLRTPIVTVTAEDPDSDLNGNVTYSIAKQDPELPGGRHFGINTQTGVIHTLREIDRETIDTFRLTVVATDQAQPPEMQLSAEKLVTVIVEDINDNAPVFVSMNAAILPSKNQQMYAQNRDGALVMQVHATDADSSSNGIVTYEHVFGHMDLFKLHRNTGAITLRKPIAKPEVRYKLSLKATDEAVQSERKSSDAYITIIATSSSGVMGPVFDQLEQSGSVYENEPIGTSILTVSARLNSAEIEYYVTNITAVNTGASSVSGDFSDTKMLVNERLFDIDTRLGILSTAKELDREAGADTYEVEVYAIALGGSPRTTSTKLKVMILDKNDSPPVFRDLPLSFNVSEDLTAGHLIATIRASDPDTLGTLTFSLMGGDNGKFLLEPETGKLRLKDALDRELKDNYKLRVRVSDGVQHTETVVEIEVTDTNDNPPAFDVPVYSFDIPENAPRGYQVGIITATDPDLGNNAVVTYTVISEWANDVFSLNPQTGVLTLTARLDYEEIQHYILLVQAQDNGQPSLSNAITVYCNVMDLNDNPPVFDPMSYSMEIYENVSIGTPVVTVMATDIDSGDNGRIEYTITSGDDNNDFEIFSNGTIRTKRMLDRETKSSYNLIVTARDCAKEFPMMYDDYHDDDDDGYDGDHYQDDDYDGAPASHQYRLRSQQQQQQQKQQRYPSMPYNLPRQRRQYLQYQQQQQQLLQNQQQIAGLSPEPQQRLSSTVQVTIILKDVNDEAPIFVSSNYTEILENIPLNTVVMVVKAVDRDEGKNGYIEYSLDGSGSGESHVPFSLGPVDGLLRVSGKLDRETQTSYLLNITARDRGEPPKMTQSQLYVRVLDENDNAPIFDPKQYTASVAENASIGAMVLQVSATDIDDGANGRVRYSIVAGDENRDFMISEDSGIVRVSKNLNYERKSRYVLSVKAEDSAADLGLAYENEKGRQKLTHLFENRYDLAEMVIVITDINDNPPTFLDSPYVAYVMENVVPPNGGYVLSVQAYDADTPPFNSLVRYFLKEGDTDLFRINASTGEISLLRSLDREAKAEYTLTLVAMDTGSPPLTGTGVVQVIVQDVNDHSPEFERQSYYATIQENLAIGTKVLQPHAFDKDAGLNAKIRFTLLGEKLERFHCNSETGEITTASVLDREETAVYFLTLMAQDSSATEPRATAVNLTITVSDVNDNMPRFEANQFHVNIPDKTGLNEFVFGAWARDADEGLNSLVMYNISGKDVQYFQINAKTGVIKSQKSLGSDLNRQYSLTIHAYDQGVPSKSSQAELMISLKPAASFPTFNYMANTQFMLSEDIEPGKRITTIMGSSPKKGAAGSIRYSIAGGNLGEAVRIDASSGVVTIGKDGLDYELASQYEIWLEALDSDRIPLRSVMLLTINVTDANDNAPVMEKLIYNTEIMEEESPPQTIVRLKAHDRDSGVNGEVSYRLLDDFEGTFEIDADSGEIYTTMRLDREEISRYELSVVAVDQGMPQLTGSATVIINLLDKNDNPPKFTRLFSVNVTENAEIGSFVIQVTSMDLDQGINANALYTLTENPGEKFHLDSLSGNITVAGHIDREEQDEYILKITASDGAWRSDTPITITIQDQNDNAPEFDHTFYSFNFPELQRSVAFVGQVVANDRDKHGPNSVISYSLQQPSDVFTIDPATGEIFSKKSIKYKHSQYEASPENTYTLTVLATDNGKPPLYSECMVNINIVDANNHPPKFEKDLYLSPVPEHARVGQRVVRVQAHDSLDTGVNAEIHYSFTSGNGTEYFSIGQHDGWISLAKSLEVAPNTHFSLTIKAADHGVPSKSDEAQVQIIVTGENHFAPEFTALSYQVIVPENEPIGSTILTVTASDRDEGPNGMLRYAIAGGNERSEFKVDPESGAVIILEPLDYDSIQEYHLNISVQDLGFKPKTAIAQLTVILTDINDNPPLFNQREYHAFISENRPPQSFVFKAQAKDRDSPKNAIIRYSINGGSGKNYFAINPSTGVITSSVSFDYEERREYTLEIMAANPDSPMHSMCRILVHIRGVNEFYPQFIQPVFHFDVSESAEMGTAVGSIQATDKDAGEDGNVYYLLVGSSNDKGFAINPNTGFIYVSRHLDRETQSRAVLTVLAKNYGSIRGNDTDEAQVIISIQDGNDPPEFLKSLYTAKISEAVNVGTKVTTVKAVDKDVRPQNNQFSYSIIGGNINQTFKVDPQSGEIETARHLDREQIPEYNLVVGAIDTGLPAQTGTTLVRVELLDVNDNGPTFPPEGLVGYIQENEPAGSSIMTLSATDPDLPPNGGPFTYQLIGGKHKSFITVDKHSGLVKSTRSFDREQTPELEAIIEVEDNGQPKQKAQHKLQIRVLDQNDSPSSSRTVHVILNVFNDDMPVGKIADVHPNDPDISGNYRCRIIPNSQSSPMGLLTIPQACDLHTTYQTSVNNGYSYSVSGNDGKHGDVVSTVTVGFQSFDNSTIANSITILVRNMTAENFLATHYRQFVETLKSAIDSSDDLMVYSVHNTTSSMNSTDLEVLVALKMSNQGYRLPHYVVERLAKKREVLQRLMQTTSSSSVVIGFDPCSMAKACDNGGLCTSERRLHDVHSLNIVDSESLIFSGPLVTHDFVCKCPDGFMGQQCDKRQDPCSPNPCHGNSQCRRLGFDFQCVCPVNREGRYCQQERGDVCSGNPCGNGGSCRSSPDGSSFFCLCRPGYRGNQCEHATDSCRPNPCHYGGVCVALKPGYKCNCPEGRYGRHCERTTYGFGDLSYMTFPSLDAATNDISIVFATTKPDALLMYNYGIQSGGRSDFVAIEVVRGKAFFSFGGVRTAITTVVVGGNTHLNLADGNWHKVTATRNGRVMSLSVAKCTENGDSCDECRLGDSTCYADDVGPIGTLNFNKQPLLLGGLISADPVLERPGQIHSDDLVGCVHSVSINGRALNLSQPLKQRGISSSCKHNLQGGLCSVGPYSDPATSMCGFLGTCVDRWDAAMCECGAELMAPNCQNALEPISLADGGFVEFQISEKHRRMQLLDNLYAGNSIWSYDVTRQRRFTIERNNFTALAQVSETPKSLSLMFRTFKENGLILFAATNNQYTSLELLNGKISYYSNQDSVVNITINNSNKLNDGKWHNLTLHTSNRILRFIIDGSRAGEELDYAGVHDYLDPYLTVLSVGGARKEYLQADHMATSYEGCLANFTINNEIQPFNGTGSVFGDVHVHGKVSHGCVGVMGIGAAQVADPISIGVTLVIVFFVILVVAILGSYIIYRFRGKQEKIGSLSCGVPGFKIKHNSPATMLGGSGGSQNQADHVLSRGMHSEAQVGYHNDGGDLIRGVPGHHMVGPELISKKFKEREINPGDHQQQRPQRPDIIEREVVSKSPMRDEHHPPIPPPSQTHHPHDHVGSVDMNSEYLEHYDLENASSIAPSDIDIVYHYKGYREAGGVRKYKATPAPVASYTHHKHQSAAQQQQHRHSPRHGVGGPFAPRGVPPQAAQPPPPSSTPRQHQSTPLARLSPSSELSSQQPRILTLHDISGKPLQSALLATTSSSGGVGKDALHSNSERSLNSPVMSQLSGQSSSASRQKPVVSAQTTAQTSMGLTAEEIERLNGRPRTSSLVSTLDAVSSSSEAPRGTVGAHHLSLGGGLHSTDVDAHSSTSTDESGNDSFTCSEIEYDNNSINGDAKYSTSKSISDERNPVSRAMSGDGSRGPSVAKPPPMPPHSFDGFDSSFRGSLSTLVASDDDMSTHMGALYRQANSAASPSAPPPIGWEYLVNWGPNIQSIVGVFKDIAEMPDSVRGDQRPTGSLRMQQQQQQKQSEEYV</sequence>
<feature type="domain" description="Cadherin" evidence="14">
    <location>
        <begin position="2924"/>
        <end position="3028"/>
    </location>
</feature>
<feature type="compositionally biased region" description="Low complexity" evidence="10">
    <location>
        <begin position="5301"/>
        <end position="5324"/>
    </location>
</feature>
<feature type="domain" description="Cadherin" evidence="14">
    <location>
        <begin position="3869"/>
        <end position="3974"/>
    </location>
</feature>
<feature type="domain" description="Cadherin" evidence="14">
    <location>
        <begin position="4089"/>
        <end position="4185"/>
    </location>
</feature>
<dbReference type="Gene3D" id="2.10.25.10">
    <property type="entry name" value="Laminin"/>
    <property type="match status" value="3"/>
</dbReference>
<dbReference type="Gene3D" id="2.60.40.60">
    <property type="entry name" value="Cadherins"/>
    <property type="match status" value="34"/>
</dbReference>
<feature type="domain" description="Cadherin" evidence="14">
    <location>
        <begin position="579"/>
        <end position="694"/>
    </location>
</feature>
<evidence type="ECO:0000256" key="7">
    <source>
        <dbReference type="ARBA" id="ARBA00023157"/>
    </source>
</evidence>
<dbReference type="InterPro" id="IPR001881">
    <property type="entry name" value="EGF-like_Ca-bd_dom"/>
</dbReference>
<feature type="domain" description="Cadherin" evidence="14">
    <location>
        <begin position="2391"/>
        <end position="2585"/>
    </location>
</feature>
<feature type="compositionally biased region" description="Low complexity" evidence="10">
    <location>
        <begin position="5366"/>
        <end position="5382"/>
    </location>
</feature>
<feature type="domain" description="Cadherin" evidence="14">
    <location>
        <begin position="1841"/>
        <end position="1952"/>
    </location>
</feature>
<evidence type="ECO:0000313" key="16">
    <source>
        <dbReference type="RefSeq" id="XP_058980537.1"/>
    </source>
</evidence>
<dbReference type="PROSITE" id="PS00232">
    <property type="entry name" value="CADHERIN_1"/>
    <property type="match status" value="16"/>
</dbReference>
<reference evidence="16" key="1">
    <citation type="submission" date="2025-08" db="UniProtKB">
        <authorList>
            <consortium name="RefSeq"/>
        </authorList>
    </citation>
    <scope>IDENTIFICATION</scope>
    <source>
        <strain evidence="16">Aabys</strain>
        <tissue evidence="16">Whole body</tissue>
    </source>
</reference>
<dbReference type="Pfam" id="PF02210">
    <property type="entry name" value="Laminin_G_2"/>
    <property type="match status" value="1"/>
</dbReference>
<feature type="domain" description="Cadherin" evidence="14">
    <location>
        <begin position="2187"/>
        <end position="2285"/>
    </location>
</feature>
<feature type="domain" description="Cadherin" evidence="14">
    <location>
        <begin position="1629"/>
        <end position="1735"/>
    </location>
</feature>
<dbReference type="InterPro" id="IPR000742">
    <property type="entry name" value="EGF"/>
</dbReference>
<feature type="compositionally biased region" description="Basic and acidic residues" evidence="10">
    <location>
        <begin position="5179"/>
        <end position="5188"/>
    </location>
</feature>
<name>A0ABM3V431_MUSDO</name>
<keyword evidence="5 11" id="KW-1133">Transmembrane helix</keyword>
<feature type="domain" description="Cadherin" evidence="14">
    <location>
        <begin position="1974"/>
        <end position="2064"/>
    </location>
</feature>
<feature type="region of interest" description="Disordered" evidence="10">
    <location>
        <begin position="5421"/>
        <end position="5525"/>
    </location>
</feature>
<feature type="region of interest" description="Disordered" evidence="10">
    <location>
        <begin position="5592"/>
        <end position="5619"/>
    </location>
</feature>
<dbReference type="InterPro" id="IPR013320">
    <property type="entry name" value="ConA-like_dom_sf"/>
</dbReference>
<feature type="domain" description="Cadherin" evidence="14">
    <location>
        <begin position="1182"/>
        <end position="1299"/>
    </location>
</feature>
<feature type="compositionally biased region" description="Basic and acidic residues" evidence="10">
    <location>
        <begin position="218"/>
        <end position="235"/>
    </location>
</feature>
<feature type="domain" description="Cadherin" evidence="14">
    <location>
        <begin position="3660"/>
        <end position="3764"/>
    </location>
</feature>
<feature type="domain" description="Cadherin" evidence="14">
    <location>
        <begin position="2693"/>
        <end position="2816"/>
    </location>
</feature>
<keyword evidence="15" id="KW-1185">Reference proteome</keyword>
<feature type="domain" description="Cadherin" evidence="14">
    <location>
        <begin position="376"/>
        <end position="464"/>
    </location>
</feature>
<protein>
    <submittedName>
        <fullName evidence="16">Cadherin-related tumor suppressor</fullName>
    </submittedName>
</protein>
<feature type="region of interest" description="Disordered" evidence="10">
    <location>
        <begin position="2480"/>
        <end position="2525"/>
    </location>
</feature>
<feature type="region of interest" description="Disordered" evidence="10">
    <location>
        <begin position="198"/>
        <end position="274"/>
    </location>
</feature>
<feature type="domain" description="Cadherin" evidence="14">
    <location>
        <begin position="1736"/>
        <end position="1840"/>
    </location>
</feature>
<evidence type="ECO:0000256" key="2">
    <source>
        <dbReference type="ARBA" id="ARBA00022692"/>
    </source>
</evidence>
<feature type="domain" description="Laminin G" evidence="12">
    <location>
        <begin position="4564"/>
        <end position="4759"/>
    </location>
</feature>
<feature type="disulfide bond" evidence="9">
    <location>
        <begin position="4515"/>
        <end position="4524"/>
    </location>
</feature>
<feature type="domain" description="Cadherin" evidence="14">
    <location>
        <begin position="2286"/>
        <end position="2390"/>
    </location>
</feature>
<feature type="domain" description="Cadherin" evidence="14">
    <location>
        <begin position="807"/>
        <end position="911"/>
    </location>
</feature>